<dbReference type="InterPro" id="IPR014710">
    <property type="entry name" value="RmlC-like_jellyroll"/>
</dbReference>
<reference evidence="2 3" key="2">
    <citation type="journal article" date="2017" name="Int. J. Syst. Evol. Microbiol.">
        <title>Pseudomonas furukawaii sp. nov., a polychlorinated biphenyl-degrading bacterium isolated from biphenyl-contaminated soil in Japan.</title>
        <authorList>
            <person name="Kimura N."/>
            <person name="Watanabe T."/>
            <person name="Suenaga H."/>
            <person name="Fujihara H."/>
            <person name="Futagami T."/>
            <person name="Goto M."/>
            <person name="Hanada S."/>
            <person name="Hirose J."/>
        </authorList>
    </citation>
    <scope>NUCLEOTIDE SEQUENCE [LARGE SCALE GENOMIC DNA]</scope>
    <source>
        <strain evidence="3">DSM 10086 / NBRC 110670 / KF707</strain>
    </source>
</reference>
<accession>A0AAD1FEB3</accession>
<dbReference type="Gene3D" id="2.60.120.10">
    <property type="entry name" value="Jelly Rolls"/>
    <property type="match status" value="1"/>
</dbReference>
<dbReference type="PANTHER" id="PTHR36156:SF2">
    <property type="entry name" value="CUPIN TYPE-2 DOMAIN-CONTAINING PROTEIN"/>
    <property type="match status" value="1"/>
</dbReference>
<evidence type="ECO:0000313" key="3">
    <source>
        <dbReference type="Proteomes" id="UP000218554"/>
    </source>
</evidence>
<dbReference type="Proteomes" id="UP000218554">
    <property type="component" value="Chromosome"/>
</dbReference>
<dbReference type="KEGG" id="pfuw:KF707C_20920"/>
<dbReference type="InterPro" id="IPR013096">
    <property type="entry name" value="Cupin_2"/>
</dbReference>
<reference evidence="3" key="1">
    <citation type="submission" date="2015-05" db="EMBL/GenBank/DDBJ databases">
        <title>Draft genome sequencing of a biphenyl-degrading bacterium, Pseudomonas balearica KF707 (=NBRC110670).</title>
        <authorList>
            <person name="Kimura N."/>
            <person name="Hirose J."/>
            <person name="Watanabe T."/>
            <person name="Suenaga H."/>
            <person name="Fujihara H."/>
            <person name="Noguchi M."/>
            <person name="Hashimoto M."/>
            <person name="Shimodaira J."/>
            <person name="Tsuchikane K."/>
            <person name="Hosoyama A."/>
            <person name="Yamazoe A."/>
            <person name="Fujita N."/>
            <person name="Furukawa K."/>
        </authorList>
    </citation>
    <scope>NUCLEOTIDE SEQUENCE [LARGE SCALE GENOMIC DNA]</scope>
    <source>
        <strain evidence="3">DSM 10086 / NBRC 110670 / KF707</strain>
    </source>
</reference>
<dbReference type="SUPFAM" id="SSF51182">
    <property type="entry name" value="RmlC-like cupins"/>
    <property type="match status" value="1"/>
</dbReference>
<dbReference type="CDD" id="cd02231">
    <property type="entry name" value="cupin_BLL6423-like"/>
    <property type="match status" value="1"/>
</dbReference>
<dbReference type="AlphaFoldDB" id="A0AAD1FEB3"/>
<evidence type="ECO:0000259" key="1">
    <source>
        <dbReference type="Pfam" id="PF07883"/>
    </source>
</evidence>
<evidence type="ECO:0000313" key="2">
    <source>
        <dbReference type="EMBL" id="BAU73780.1"/>
    </source>
</evidence>
<dbReference type="InterPro" id="IPR011051">
    <property type="entry name" value="RmlC_Cupin_sf"/>
</dbReference>
<gene>
    <name evidence="2" type="ORF">KF707C_20920</name>
</gene>
<dbReference type="Pfam" id="PF07883">
    <property type="entry name" value="Cupin_2"/>
    <property type="match status" value="1"/>
</dbReference>
<feature type="domain" description="Cupin type-2" evidence="1">
    <location>
        <begin position="32"/>
        <end position="94"/>
    </location>
</feature>
<dbReference type="EMBL" id="AP014862">
    <property type="protein sequence ID" value="BAU73780.1"/>
    <property type="molecule type" value="Genomic_DNA"/>
</dbReference>
<protein>
    <recommendedName>
        <fullName evidence="1">Cupin type-2 domain-containing protein</fullName>
    </recommendedName>
</protein>
<proteinExistence type="predicted"/>
<keyword evidence="3" id="KW-1185">Reference proteome</keyword>
<organism evidence="2 3">
    <name type="scientific">Metapseudomonas furukawaii</name>
    <name type="common">Pseudomonas furukawaii</name>
    <dbReference type="NCBI Taxonomy" id="1149133"/>
    <lineage>
        <taxon>Bacteria</taxon>
        <taxon>Pseudomonadati</taxon>
        <taxon>Pseudomonadota</taxon>
        <taxon>Gammaproteobacteria</taxon>
        <taxon>Pseudomonadales</taxon>
        <taxon>Pseudomonadaceae</taxon>
        <taxon>Metapseudomonas</taxon>
    </lineage>
</organism>
<dbReference type="InterPro" id="IPR047142">
    <property type="entry name" value="OryJ/VirC-like"/>
</dbReference>
<dbReference type="PANTHER" id="PTHR36156">
    <property type="entry name" value="SLR2101 PROTEIN"/>
    <property type="match status" value="1"/>
</dbReference>
<name>A0AAD1FEB3_METFU</name>
<sequence length="104" mass="11620">MVSFPPDAVMAAPIDPERALDEMIDALPGLFQCFEPDQPGMHRTPTIDYGIVLEGELWLELDDGQEKVLRAGDVIIQNATRHAWRNRSQQIAKAAFFMVGRPAD</sequence>